<reference evidence="1 2" key="2">
    <citation type="submission" date="2020-07" db="EMBL/GenBank/DDBJ databases">
        <title>Genome assembly of wild tea tree DASZ reveals pedigree and selection history of tea varieties.</title>
        <authorList>
            <person name="Zhang W."/>
        </authorList>
    </citation>
    <scope>NUCLEOTIDE SEQUENCE [LARGE SCALE GENOMIC DNA]</scope>
    <source>
        <strain evidence="2">cv. G240</strain>
        <tissue evidence="1">Leaf</tissue>
    </source>
</reference>
<dbReference type="AlphaFoldDB" id="A0A7J7G1U2"/>
<reference evidence="2" key="1">
    <citation type="journal article" date="2020" name="Nat. Commun.">
        <title>Genome assembly of wild tea tree DASZ reveals pedigree and selection history of tea varieties.</title>
        <authorList>
            <person name="Zhang W."/>
            <person name="Zhang Y."/>
            <person name="Qiu H."/>
            <person name="Guo Y."/>
            <person name="Wan H."/>
            <person name="Zhang X."/>
            <person name="Scossa F."/>
            <person name="Alseekh S."/>
            <person name="Zhang Q."/>
            <person name="Wang P."/>
            <person name="Xu L."/>
            <person name="Schmidt M.H."/>
            <person name="Jia X."/>
            <person name="Li D."/>
            <person name="Zhu A."/>
            <person name="Guo F."/>
            <person name="Chen W."/>
            <person name="Ni D."/>
            <person name="Usadel B."/>
            <person name="Fernie A.R."/>
            <person name="Wen W."/>
        </authorList>
    </citation>
    <scope>NUCLEOTIDE SEQUENCE [LARGE SCALE GENOMIC DNA]</scope>
    <source>
        <strain evidence="2">cv. G240</strain>
    </source>
</reference>
<accession>A0A7J7G1U2</accession>
<proteinExistence type="predicted"/>
<gene>
    <name evidence="1" type="ORF">HYC85_029879</name>
</gene>
<keyword evidence="2" id="KW-1185">Reference proteome</keyword>
<dbReference type="EMBL" id="JACBKZ010000014">
    <property type="protein sequence ID" value="KAF5933708.1"/>
    <property type="molecule type" value="Genomic_DNA"/>
</dbReference>
<evidence type="ECO:0000313" key="2">
    <source>
        <dbReference type="Proteomes" id="UP000593564"/>
    </source>
</evidence>
<comment type="caution">
    <text evidence="1">The sequence shown here is derived from an EMBL/GenBank/DDBJ whole genome shotgun (WGS) entry which is preliminary data.</text>
</comment>
<protein>
    <submittedName>
        <fullName evidence="1">Uncharacterized protein</fullName>
    </submittedName>
</protein>
<sequence>MFYPIGLWKSLAFFFDRRKSLTCATKIFGFLDVNFHNLLSQNRRFTVWILGNLSLIRSNSGLLGGKEGSSPLLAD</sequence>
<evidence type="ECO:0000313" key="1">
    <source>
        <dbReference type="EMBL" id="KAF5933708.1"/>
    </source>
</evidence>
<name>A0A7J7G1U2_CAMSI</name>
<dbReference type="Proteomes" id="UP000593564">
    <property type="component" value="Unassembled WGS sequence"/>
</dbReference>
<organism evidence="1 2">
    <name type="scientific">Camellia sinensis</name>
    <name type="common">Tea plant</name>
    <name type="synonym">Thea sinensis</name>
    <dbReference type="NCBI Taxonomy" id="4442"/>
    <lineage>
        <taxon>Eukaryota</taxon>
        <taxon>Viridiplantae</taxon>
        <taxon>Streptophyta</taxon>
        <taxon>Embryophyta</taxon>
        <taxon>Tracheophyta</taxon>
        <taxon>Spermatophyta</taxon>
        <taxon>Magnoliopsida</taxon>
        <taxon>eudicotyledons</taxon>
        <taxon>Gunneridae</taxon>
        <taxon>Pentapetalae</taxon>
        <taxon>asterids</taxon>
        <taxon>Ericales</taxon>
        <taxon>Theaceae</taxon>
        <taxon>Camellia</taxon>
    </lineage>
</organism>